<reference evidence="2" key="2">
    <citation type="submission" date="2020-09" db="EMBL/GenBank/DDBJ databases">
        <authorList>
            <person name="Sun Q."/>
            <person name="Zhou Y."/>
        </authorList>
    </citation>
    <scope>NUCLEOTIDE SEQUENCE</scope>
    <source>
        <strain evidence="2">CGMCC 4.7679</strain>
    </source>
</reference>
<protein>
    <submittedName>
        <fullName evidence="2">Putative glyoxylase CFP32</fullName>
    </submittedName>
</protein>
<dbReference type="AlphaFoldDB" id="A0A8H9IXK3"/>
<name>A0A8H9IXK3_9PSEU</name>
<accession>A0A8H9IXK3</accession>
<dbReference type="EMBL" id="BNAV01000007">
    <property type="protein sequence ID" value="GHF67273.1"/>
    <property type="molecule type" value="Genomic_DNA"/>
</dbReference>
<comment type="caution">
    <text evidence="2">The sequence shown here is derived from an EMBL/GenBank/DDBJ whole genome shotgun (WGS) entry which is preliminary data.</text>
</comment>
<dbReference type="RefSeq" id="WP_145933720.1">
    <property type="nucleotide sequence ID" value="NZ_VJZB01000010.1"/>
</dbReference>
<organism evidence="2 3">
    <name type="scientific">Amycolatopsis bartoniae</name>
    <dbReference type="NCBI Taxonomy" id="941986"/>
    <lineage>
        <taxon>Bacteria</taxon>
        <taxon>Bacillati</taxon>
        <taxon>Actinomycetota</taxon>
        <taxon>Actinomycetes</taxon>
        <taxon>Pseudonocardiales</taxon>
        <taxon>Pseudonocardiaceae</taxon>
        <taxon>Amycolatopsis</taxon>
    </lineage>
</organism>
<feature type="domain" description="VOC" evidence="1">
    <location>
        <begin position="137"/>
        <end position="248"/>
    </location>
</feature>
<gene>
    <name evidence="2" type="primary">cfp32</name>
    <name evidence="2" type="ORF">GCM10017566_46230</name>
</gene>
<keyword evidence="3" id="KW-1185">Reference proteome</keyword>
<dbReference type="SUPFAM" id="SSF54593">
    <property type="entry name" value="Glyoxalase/Bleomycin resistance protein/Dihydroxybiphenyl dioxygenase"/>
    <property type="match status" value="2"/>
</dbReference>
<proteinExistence type="predicted"/>
<dbReference type="OrthoDB" id="9793039at2"/>
<reference evidence="2" key="1">
    <citation type="journal article" date="2014" name="Int. J. Syst. Evol. Microbiol.">
        <title>Complete genome sequence of Corynebacterium casei LMG S-19264T (=DSM 44701T), isolated from a smear-ripened cheese.</title>
        <authorList>
            <consortium name="US DOE Joint Genome Institute (JGI-PGF)"/>
            <person name="Walter F."/>
            <person name="Albersmeier A."/>
            <person name="Kalinowski J."/>
            <person name="Ruckert C."/>
        </authorList>
    </citation>
    <scope>NUCLEOTIDE SEQUENCE</scope>
    <source>
        <strain evidence="2">CGMCC 4.7679</strain>
    </source>
</reference>
<dbReference type="InterPro" id="IPR037523">
    <property type="entry name" value="VOC_core"/>
</dbReference>
<dbReference type="PANTHER" id="PTHR33993">
    <property type="entry name" value="GLYOXALASE-RELATED"/>
    <property type="match status" value="1"/>
</dbReference>
<dbReference type="Gene3D" id="3.10.180.10">
    <property type="entry name" value="2,3-Dihydroxybiphenyl 1,2-Dioxygenase, domain 1"/>
    <property type="match status" value="2"/>
</dbReference>
<dbReference type="PROSITE" id="PS51819">
    <property type="entry name" value="VOC"/>
    <property type="match status" value="2"/>
</dbReference>
<dbReference type="Proteomes" id="UP000658656">
    <property type="component" value="Unassembled WGS sequence"/>
</dbReference>
<evidence type="ECO:0000313" key="3">
    <source>
        <dbReference type="Proteomes" id="UP000658656"/>
    </source>
</evidence>
<dbReference type="InterPro" id="IPR004360">
    <property type="entry name" value="Glyas_Fos-R_dOase_dom"/>
</dbReference>
<dbReference type="CDD" id="cd07247">
    <property type="entry name" value="SgaA_N_like"/>
    <property type="match status" value="2"/>
</dbReference>
<dbReference type="PANTHER" id="PTHR33993:SF10">
    <property type="entry name" value="CONSERVED PROTEIN"/>
    <property type="match status" value="1"/>
</dbReference>
<dbReference type="Pfam" id="PF00903">
    <property type="entry name" value="Glyoxalase"/>
    <property type="match status" value="2"/>
</dbReference>
<dbReference type="InterPro" id="IPR052164">
    <property type="entry name" value="Anthracycline_SecMetBiosynth"/>
</dbReference>
<dbReference type="InterPro" id="IPR029068">
    <property type="entry name" value="Glyas_Bleomycin-R_OHBP_Dase"/>
</dbReference>
<feature type="domain" description="VOC" evidence="1">
    <location>
        <begin position="10"/>
        <end position="123"/>
    </location>
</feature>
<evidence type="ECO:0000259" key="1">
    <source>
        <dbReference type="PROSITE" id="PS51819"/>
    </source>
</evidence>
<sequence>MERTGYEPGTPCWVDLVTTDVEGASRFYGGLFGWEAVDQGAEFGGYRMCRLGERQVAGIGPAMEPGVPPNWTTYVSVADADVATKAVTAAGGRVIVEPMDIPSSGRMALFADTGGAAFGVWEPRGFAGAELVNEPGALCWNELATRHPDAAGAFYQAVFGWQAAKQPDYSVWHLGEREIGGMLTLDANWPAETPEHWMVYFAVADADAIGARAGELGGRTLVPPTDTPVGRFTVLADPQGASFSVIALAAA</sequence>
<evidence type="ECO:0000313" key="2">
    <source>
        <dbReference type="EMBL" id="GHF67273.1"/>
    </source>
</evidence>